<dbReference type="PANTHER" id="PTHR45631:SF212">
    <property type="entry name" value="PROTEIN KINASE DOMAIN-CONTAINING PROTEIN"/>
    <property type="match status" value="1"/>
</dbReference>
<dbReference type="GO" id="GO:0016020">
    <property type="term" value="C:membrane"/>
    <property type="evidence" value="ECO:0007669"/>
    <property type="project" value="UniProtKB-SubCell"/>
</dbReference>
<feature type="domain" description="Protein kinase" evidence="17">
    <location>
        <begin position="198"/>
        <end position="471"/>
    </location>
</feature>
<evidence type="ECO:0000259" key="17">
    <source>
        <dbReference type="PROSITE" id="PS50011"/>
    </source>
</evidence>
<keyword evidence="12 16" id="KW-1133">Transmembrane helix</keyword>
<keyword evidence="19" id="KW-1185">Reference proteome</keyword>
<feature type="transmembrane region" description="Helical" evidence="16">
    <location>
        <begin position="143"/>
        <end position="165"/>
    </location>
</feature>
<proteinExistence type="predicted"/>
<accession>A0AAD7PQ69</accession>
<dbReference type="InterPro" id="IPR008271">
    <property type="entry name" value="Ser/Thr_kinase_AS"/>
</dbReference>
<dbReference type="InterPro" id="IPR000719">
    <property type="entry name" value="Prot_kinase_dom"/>
</dbReference>
<keyword evidence="5" id="KW-0808">Transferase</keyword>
<dbReference type="FunFam" id="3.80.10.10:FF:000129">
    <property type="entry name" value="Leucine-rich repeat receptor-like kinase"/>
    <property type="match status" value="1"/>
</dbReference>
<dbReference type="AlphaFoldDB" id="A0AAD7PQ69"/>
<dbReference type="InterPro" id="IPR011009">
    <property type="entry name" value="Kinase-like_dom_sf"/>
</dbReference>
<dbReference type="PROSITE" id="PS00108">
    <property type="entry name" value="PROTEIN_KINASE_ST"/>
    <property type="match status" value="1"/>
</dbReference>
<keyword evidence="3" id="KW-0597">Phosphoprotein</keyword>
<dbReference type="Gene3D" id="1.10.510.10">
    <property type="entry name" value="Transferase(Phosphotransferase) domain 1"/>
    <property type="match status" value="1"/>
</dbReference>
<dbReference type="Proteomes" id="UP001163823">
    <property type="component" value="Chromosome 7"/>
</dbReference>
<dbReference type="PROSITE" id="PS50011">
    <property type="entry name" value="PROTEIN_KINASE_DOM"/>
    <property type="match status" value="1"/>
</dbReference>
<dbReference type="InterPro" id="IPR032675">
    <property type="entry name" value="LRR_dom_sf"/>
</dbReference>
<keyword evidence="11 15" id="KW-0067">ATP-binding</keyword>
<dbReference type="Gene3D" id="3.80.10.10">
    <property type="entry name" value="Ribonuclease Inhibitor"/>
    <property type="match status" value="1"/>
</dbReference>
<evidence type="ECO:0000313" key="18">
    <source>
        <dbReference type="EMBL" id="KAJ7963104.1"/>
    </source>
</evidence>
<dbReference type="Gene3D" id="3.30.200.20">
    <property type="entry name" value="Phosphorylase Kinase, domain 1"/>
    <property type="match status" value="1"/>
</dbReference>
<evidence type="ECO:0000256" key="11">
    <source>
        <dbReference type="ARBA" id="ARBA00022840"/>
    </source>
</evidence>
<keyword evidence="6 16" id="KW-0812">Transmembrane</keyword>
<dbReference type="SMART" id="SM00220">
    <property type="entry name" value="S_TKc"/>
    <property type="match status" value="1"/>
</dbReference>
<evidence type="ECO:0000256" key="14">
    <source>
        <dbReference type="ARBA" id="ARBA00023170"/>
    </source>
</evidence>
<keyword evidence="13 16" id="KW-0472">Membrane</keyword>
<dbReference type="GO" id="GO:0004674">
    <property type="term" value="F:protein serine/threonine kinase activity"/>
    <property type="evidence" value="ECO:0007669"/>
    <property type="project" value="UniProtKB-KW"/>
</dbReference>
<dbReference type="SUPFAM" id="SSF52058">
    <property type="entry name" value="L domain-like"/>
    <property type="match status" value="1"/>
</dbReference>
<evidence type="ECO:0000256" key="6">
    <source>
        <dbReference type="ARBA" id="ARBA00022692"/>
    </source>
</evidence>
<keyword evidence="14 18" id="KW-0675">Receptor</keyword>
<reference evidence="18" key="1">
    <citation type="journal article" date="2023" name="Science">
        <title>Elucidation of the pathway for biosynthesis of saponin adjuvants from the soapbark tree.</title>
        <authorList>
            <person name="Reed J."/>
            <person name="Orme A."/>
            <person name="El-Demerdash A."/>
            <person name="Owen C."/>
            <person name="Martin L.B.B."/>
            <person name="Misra R.C."/>
            <person name="Kikuchi S."/>
            <person name="Rejzek M."/>
            <person name="Martin A.C."/>
            <person name="Harkess A."/>
            <person name="Leebens-Mack J."/>
            <person name="Louveau T."/>
            <person name="Stephenson M.J."/>
            <person name="Osbourn A."/>
        </authorList>
    </citation>
    <scope>NUCLEOTIDE SEQUENCE</scope>
    <source>
        <strain evidence="18">S10</strain>
    </source>
</reference>
<evidence type="ECO:0000256" key="10">
    <source>
        <dbReference type="ARBA" id="ARBA00022777"/>
    </source>
</evidence>
<evidence type="ECO:0000256" key="9">
    <source>
        <dbReference type="ARBA" id="ARBA00022741"/>
    </source>
</evidence>
<evidence type="ECO:0000256" key="3">
    <source>
        <dbReference type="ARBA" id="ARBA00022553"/>
    </source>
</evidence>
<dbReference type="GO" id="GO:0005524">
    <property type="term" value="F:ATP binding"/>
    <property type="evidence" value="ECO:0007669"/>
    <property type="project" value="UniProtKB-UniRule"/>
</dbReference>
<dbReference type="SMART" id="SM00369">
    <property type="entry name" value="LRR_TYP"/>
    <property type="match status" value="2"/>
</dbReference>
<dbReference type="InterPro" id="IPR017441">
    <property type="entry name" value="Protein_kinase_ATP_BS"/>
</dbReference>
<evidence type="ECO:0000256" key="15">
    <source>
        <dbReference type="PROSITE-ProRule" id="PRU10141"/>
    </source>
</evidence>
<dbReference type="PANTHER" id="PTHR45631">
    <property type="entry name" value="OS07G0107800 PROTEIN-RELATED"/>
    <property type="match status" value="1"/>
</dbReference>
<dbReference type="KEGG" id="qsa:O6P43_018241"/>
<evidence type="ECO:0000256" key="5">
    <source>
        <dbReference type="ARBA" id="ARBA00022679"/>
    </source>
</evidence>
<keyword evidence="4" id="KW-0433">Leucine-rich repeat</keyword>
<keyword evidence="7" id="KW-0732">Signal</keyword>
<protein>
    <submittedName>
        <fullName evidence="18">Receptor-like protein kinase family</fullName>
    </submittedName>
</protein>
<evidence type="ECO:0000313" key="19">
    <source>
        <dbReference type="Proteomes" id="UP001163823"/>
    </source>
</evidence>
<feature type="binding site" evidence="15">
    <location>
        <position position="226"/>
    </location>
    <ligand>
        <name>ATP</name>
        <dbReference type="ChEBI" id="CHEBI:30616"/>
    </ligand>
</feature>
<keyword evidence="8" id="KW-0677">Repeat</keyword>
<evidence type="ECO:0000256" key="8">
    <source>
        <dbReference type="ARBA" id="ARBA00022737"/>
    </source>
</evidence>
<evidence type="ECO:0000256" key="2">
    <source>
        <dbReference type="ARBA" id="ARBA00022527"/>
    </source>
</evidence>
<organism evidence="18 19">
    <name type="scientific">Quillaja saponaria</name>
    <name type="common">Soap bark tree</name>
    <dbReference type="NCBI Taxonomy" id="32244"/>
    <lineage>
        <taxon>Eukaryota</taxon>
        <taxon>Viridiplantae</taxon>
        <taxon>Streptophyta</taxon>
        <taxon>Embryophyta</taxon>
        <taxon>Tracheophyta</taxon>
        <taxon>Spermatophyta</taxon>
        <taxon>Magnoliopsida</taxon>
        <taxon>eudicotyledons</taxon>
        <taxon>Gunneridae</taxon>
        <taxon>Pentapetalae</taxon>
        <taxon>rosids</taxon>
        <taxon>fabids</taxon>
        <taxon>Fabales</taxon>
        <taxon>Quillajaceae</taxon>
        <taxon>Quillaja</taxon>
    </lineage>
</organism>
<dbReference type="EMBL" id="JARAOO010000007">
    <property type="protein sequence ID" value="KAJ7963104.1"/>
    <property type="molecule type" value="Genomic_DNA"/>
</dbReference>
<dbReference type="PROSITE" id="PS00107">
    <property type="entry name" value="PROTEIN_KINASE_ATP"/>
    <property type="match status" value="1"/>
</dbReference>
<comment type="caution">
    <text evidence="18">The sequence shown here is derived from an EMBL/GenBank/DDBJ whole genome shotgun (WGS) entry which is preliminary data.</text>
</comment>
<evidence type="ECO:0000256" key="1">
    <source>
        <dbReference type="ARBA" id="ARBA00004167"/>
    </source>
</evidence>
<evidence type="ECO:0000256" key="12">
    <source>
        <dbReference type="ARBA" id="ARBA00022989"/>
    </source>
</evidence>
<dbReference type="FunFam" id="1.10.510.10:FF:000146">
    <property type="entry name" value="LRR receptor-like serine/threonine-protein kinase IOS1"/>
    <property type="match status" value="1"/>
</dbReference>
<dbReference type="InterPro" id="IPR003591">
    <property type="entry name" value="Leu-rich_rpt_typical-subtyp"/>
</dbReference>
<keyword evidence="2" id="KW-0723">Serine/threonine-protein kinase</keyword>
<comment type="subcellular location">
    <subcellularLocation>
        <location evidence="1">Membrane</location>
        <topology evidence="1">Single-pass membrane protein</topology>
    </subcellularLocation>
</comment>
<dbReference type="Pfam" id="PF13855">
    <property type="entry name" value="LRR_8"/>
    <property type="match status" value="1"/>
</dbReference>
<keyword evidence="9 15" id="KW-0547">Nucleotide-binding</keyword>
<dbReference type="PRINTS" id="PR00019">
    <property type="entry name" value="LEURICHRPT"/>
</dbReference>
<dbReference type="InterPro" id="IPR001245">
    <property type="entry name" value="Ser-Thr/Tyr_kinase_cat_dom"/>
</dbReference>
<sequence>MQEMLLPSWKSNSKYNISRIDWQGDPCVPLPVAWSGLNCSSGNSLRIISLNLSSSKLAGEIATSLSNLSKLESLDLSNNKLSGALPEFLGELPNLKILNLSGNKFTGSVPKALKEKSDNKTLQLSLAESAGLGQKASSKKQKFVVPLVLSIAVLVLFLTVCLAVWKLKRKRQAGSKKEGSLKLKGQIFSYSKVLSITDNFKTIIGEGGFGKVYLGTLKNGSQVAAKLLSLSSMQGFKEFQSEARLLMILHHRNLVSLVGYADDGDFKALIYEYMSNGNLHQQLSDKNPGVLRWSQRLQIAVDTAYGVDYLHNGCKPPIIHRDLKTSNILLNESMQAKIADFGLCKAFANDSDTHVKTRPAGTPGYLDPQFQSCGKLNKKSDVYSFGIILFELITGQPAIIRTAENTIHILDWVIPLIERGDIQSVTDPRLQGKFNTSSAWKAVEIAMSCIPPKAIQRPDISHILSELKECLSLEMDPAEVTTSLIESQITEVSARIDYEPQLESPHCW</sequence>
<keyword evidence="10 18" id="KW-0418">Kinase</keyword>
<dbReference type="Pfam" id="PF07714">
    <property type="entry name" value="PK_Tyr_Ser-Thr"/>
    <property type="match status" value="1"/>
</dbReference>
<evidence type="ECO:0000256" key="4">
    <source>
        <dbReference type="ARBA" id="ARBA00022614"/>
    </source>
</evidence>
<evidence type="ECO:0000256" key="7">
    <source>
        <dbReference type="ARBA" id="ARBA00022729"/>
    </source>
</evidence>
<evidence type="ECO:0000256" key="16">
    <source>
        <dbReference type="SAM" id="Phobius"/>
    </source>
</evidence>
<dbReference type="CDD" id="cd14066">
    <property type="entry name" value="STKc_IRAK"/>
    <property type="match status" value="1"/>
</dbReference>
<evidence type="ECO:0000256" key="13">
    <source>
        <dbReference type="ARBA" id="ARBA00023136"/>
    </source>
</evidence>
<gene>
    <name evidence="18" type="ORF">O6P43_018241</name>
</gene>
<dbReference type="InterPro" id="IPR001611">
    <property type="entry name" value="Leu-rich_rpt"/>
</dbReference>
<name>A0AAD7PQ69_QUISA</name>
<dbReference type="SUPFAM" id="SSF56112">
    <property type="entry name" value="Protein kinase-like (PK-like)"/>
    <property type="match status" value="1"/>
</dbReference>